<dbReference type="CDD" id="cd02204">
    <property type="entry name" value="PurL_repeat2"/>
    <property type="match status" value="1"/>
</dbReference>
<sequence>LSFTVDGNGRYCYLDPYLGGAIAVAEAARNLVCTGAKPLAVTDCLNLGSPENKDVYYQLKESIRGIARACRKLNIQVISGNVSLYNEGREGAIYPTPICGMVGLVEDISQRCDMGFVKEGDQVFLLGSGFDGGGLGGSDYLKLVHNLVKGRPHIDLDLEKRVQSCCLKAIKQGVVSSAHDCANGGLAITLAESCLRRGLGFKGERWQFGDRLDAALFGEVQSRIVVSVDQDKVRQLEALAKGQGIPVTRLGTVGGKRFIMGGY</sequence>
<dbReference type="GO" id="GO:0006189">
    <property type="term" value="P:'de novo' IMP biosynthetic process"/>
    <property type="evidence" value="ECO:0007669"/>
    <property type="project" value="InterPro"/>
</dbReference>
<feature type="non-terminal residue" evidence="4">
    <location>
        <position position="1"/>
    </location>
</feature>
<dbReference type="PANTHER" id="PTHR43555:SF1">
    <property type="entry name" value="PHOSPHORIBOSYLFORMYLGLYCINAMIDINE SYNTHASE SUBUNIT PURL"/>
    <property type="match status" value="1"/>
</dbReference>
<dbReference type="InterPro" id="IPR010918">
    <property type="entry name" value="PurM-like_C_dom"/>
</dbReference>
<accession>X1IXY0</accession>
<feature type="domain" description="PurM-like C-terminal" evidence="3">
    <location>
        <begin position="118"/>
        <end position="256"/>
    </location>
</feature>
<feature type="domain" description="PurM-like N-terminal" evidence="2">
    <location>
        <begin position="2"/>
        <end position="105"/>
    </location>
</feature>
<dbReference type="SUPFAM" id="SSF56042">
    <property type="entry name" value="PurM C-terminal domain-like"/>
    <property type="match status" value="1"/>
</dbReference>
<evidence type="ECO:0000259" key="3">
    <source>
        <dbReference type="Pfam" id="PF02769"/>
    </source>
</evidence>
<dbReference type="InterPro" id="IPR036676">
    <property type="entry name" value="PurM-like_C_sf"/>
</dbReference>
<proteinExistence type="predicted"/>
<protein>
    <recommendedName>
        <fullName evidence="5">PurM-like C-terminal domain-containing protein</fullName>
    </recommendedName>
</protein>
<keyword evidence="1" id="KW-0963">Cytoplasm</keyword>
<dbReference type="PANTHER" id="PTHR43555">
    <property type="entry name" value="PHOSPHORIBOSYLFORMYLGLYCINAMIDINE SYNTHASE SUBUNIT PURL"/>
    <property type="match status" value="1"/>
</dbReference>
<feature type="non-terminal residue" evidence="4">
    <location>
        <position position="263"/>
    </location>
</feature>
<dbReference type="InterPro" id="IPR010074">
    <property type="entry name" value="PRibForGlyAmidine_synth_PurL"/>
</dbReference>
<dbReference type="Pfam" id="PF02769">
    <property type="entry name" value="AIRS_C"/>
    <property type="match status" value="1"/>
</dbReference>
<dbReference type="Gene3D" id="3.30.1330.10">
    <property type="entry name" value="PurM-like, N-terminal domain"/>
    <property type="match status" value="1"/>
</dbReference>
<dbReference type="InterPro" id="IPR016188">
    <property type="entry name" value="PurM-like_N"/>
</dbReference>
<gene>
    <name evidence="4" type="ORF">S03H2_49252</name>
</gene>
<organism evidence="4">
    <name type="scientific">marine sediment metagenome</name>
    <dbReference type="NCBI Taxonomy" id="412755"/>
    <lineage>
        <taxon>unclassified sequences</taxon>
        <taxon>metagenomes</taxon>
        <taxon>ecological metagenomes</taxon>
    </lineage>
</organism>
<name>X1IXY0_9ZZZZ</name>
<evidence type="ECO:0008006" key="5">
    <source>
        <dbReference type="Google" id="ProtNLM"/>
    </source>
</evidence>
<dbReference type="GO" id="GO:0004642">
    <property type="term" value="F:phosphoribosylformylglycinamidine synthase activity"/>
    <property type="evidence" value="ECO:0007669"/>
    <property type="project" value="InterPro"/>
</dbReference>
<evidence type="ECO:0000256" key="1">
    <source>
        <dbReference type="ARBA" id="ARBA00022490"/>
    </source>
</evidence>
<evidence type="ECO:0000313" key="4">
    <source>
        <dbReference type="EMBL" id="GAH70944.1"/>
    </source>
</evidence>
<evidence type="ECO:0000259" key="2">
    <source>
        <dbReference type="Pfam" id="PF00586"/>
    </source>
</evidence>
<dbReference type="AlphaFoldDB" id="X1IXY0"/>
<comment type="caution">
    <text evidence="4">The sequence shown here is derived from an EMBL/GenBank/DDBJ whole genome shotgun (WGS) entry which is preliminary data.</text>
</comment>
<dbReference type="SUPFAM" id="SSF55326">
    <property type="entry name" value="PurM N-terminal domain-like"/>
    <property type="match status" value="1"/>
</dbReference>
<dbReference type="Pfam" id="PF00586">
    <property type="entry name" value="AIRS"/>
    <property type="match status" value="1"/>
</dbReference>
<dbReference type="InterPro" id="IPR036921">
    <property type="entry name" value="PurM-like_N_sf"/>
</dbReference>
<dbReference type="EMBL" id="BARU01031109">
    <property type="protein sequence ID" value="GAH70944.1"/>
    <property type="molecule type" value="Genomic_DNA"/>
</dbReference>
<dbReference type="Gene3D" id="3.90.650.10">
    <property type="entry name" value="PurM-like C-terminal domain"/>
    <property type="match status" value="1"/>
</dbReference>
<reference evidence="4" key="1">
    <citation type="journal article" date="2014" name="Front. Microbiol.">
        <title>High frequency of phylogenetically diverse reductive dehalogenase-homologous genes in deep subseafloor sedimentary metagenomes.</title>
        <authorList>
            <person name="Kawai M."/>
            <person name="Futagami T."/>
            <person name="Toyoda A."/>
            <person name="Takaki Y."/>
            <person name="Nishi S."/>
            <person name="Hori S."/>
            <person name="Arai W."/>
            <person name="Tsubouchi T."/>
            <person name="Morono Y."/>
            <person name="Uchiyama I."/>
            <person name="Ito T."/>
            <person name="Fujiyama A."/>
            <person name="Inagaki F."/>
            <person name="Takami H."/>
        </authorList>
    </citation>
    <scope>NUCLEOTIDE SEQUENCE</scope>
    <source>
        <strain evidence="4">Expedition CK06-06</strain>
    </source>
</reference>